<organism evidence="2 3">
    <name type="scientific">Aspergillus granulosus</name>
    <dbReference type="NCBI Taxonomy" id="176169"/>
    <lineage>
        <taxon>Eukaryota</taxon>
        <taxon>Fungi</taxon>
        <taxon>Dikarya</taxon>
        <taxon>Ascomycota</taxon>
        <taxon>Pezizomycotina</taxon>
        <taxon>Eurotiomycetes</taxon>
        <taxon>Eurotiomycetidae</taxon>
        <taxon>Eurotiales</taxon>
        <taxon>Aspergillaceae</taxon>
        <taxon>Aspergillus</taxon>
        <taxon>Aspergillus subgen. Nidulantes</taxon>
    </lineage>
</organism>
<reference evidence="2 3" key="1">
    <citation type="submission" date="2024-07" db="EMBL/GenBank/DDBJ databases">
        <title>Section-level genome sequencing and comparative genomics of Aspergillus sections Usti and Cavernicolus.</title>
        <authorList>
            <consortium name="Lawrence Berkeley National Laboratory"/>
            <person name="Nybo J.L."/>
            <person name="Vesth T.C."/>
            <person name="Theobald S."/>
            <person name="Frisvad J.C."/>
            <person name="Larsen T.O."/>
            <person name="Kjaerboelling I."/>
            <person name="Rothschild-Mancinelli K."/>
            <person name="Lyhne E.K."/>
            <person name="Kogle M.E."/>
            <person name="Barry K."/>
            <person name="Clum A."/>
            <person name="Na H."/>
            <person name="Ledsgaard L."/>
            <person name="Lin J."/>
            <person name="Lipzen A."/>
            <person name="Kuo A."/>
            <person name="Riley R."/>
            <person name="Mondo S."/>
            <person name="Labutti K."/>
            <person name="Haridas S."/>
            <person name="Pangalinan J."/>
            <person name="Salamov A.A."/>
            <person name="Simmons B.A."/>
            <person name="Magnuson J.K."/>
            <person name="Chen J."/>
            <person name="Drula E."/>
            <person name="Henrissat B."/>
            <person name="Wiebenga A."/>
            <person name="Lubbers R.J."/>
            <person name="Gomes A.C."/>
            <person name="Makela M.R."/>
            <person name="Stajich J."/>
            <person name="Grigoriev I.V."/>
            <person name="Mortensen U.H."/>
            <person name="De Vries R.P."/>
            <person name="Baker S.E."/>
            <person name="Andersen M.R."/>
        </authorList>
    </citation>
    <scope>NUCLEOTIDE SEQUENCE [LARGE SCALE GENOMIC DNA]</scope>
    <source>
        <strain evidence="2 3">CBS 588.65</strain>
    </source>
</reference>
<keyword evidence="1" id="KW-1133">Transmembrane helix</keyword>
<sequence>MIPRVSSFCCDCLHRLLSTAVERIVVVAFFIYPTFSFSTCLIRGLRATYYSSSHWHQMGDRSYTSYMKERNILFGQFA</sequence>
<proteinExistence type="predicted"/>
<dbReference type="Proteomes" id="UP001610334">
    <property type="component" value="Unassembled WGS sequence"/>
</dbReference>
<gene>
    <name evidence="2" type="ORF">BJX63DRAFT_352932</name>
</gene>
<keyword evidence="1" id="KW-0812">Transmembrane</keyword>
<feature type="transmembrane region" description="Helical" evidence="1">
    <location>
        <begin position="24"/>
        <end position="45"/>
    </location>
</feature>
<keyword evidence="1" id="KW-0472">Membrane</keyword>
<evidence type="ECO:0000313" key="2">
    <source>
        <dbReference type="EMBL" id="KAL2809514.1"/>
    </source>
</evidence>
<evidence type="ECO:0000313" key="3">
    <source>
        <dbReference type="Proteomes" id="UP001610334"/>
    </source>
</evidence>
<protein>
    <submittedName>
        <fullName evidence="2">Uncharacterized protein</fullName>
    </submittedName>
</protein>
<comment type="caution">
    <text evidence="2">The sequence shown here is derived from an EMBL/GenBank/DDBJ whole genome shotgun (WGS) entry which is preliminary data.</text>
</comment>
<name>A0ABR4H241_9EURO</name>
<dbReference type="EMBL" id="JBFXLT010000087">
    <property type="protein sequence ID" value="KAL2809514.1"/>
    <property type="molecule type" value="Genomic_DNA"/>
</dbReference>
<accession>A0ABR4H241</accession>
<evidence type="ECO:0000256" key="1">
    <source>
        <dbReference type="SAM" id="Phobius"/>
    </source>
</evidence>
<keyword evidence="3" id="KW-1185">Reference proteome</keyword>